<feature type="coiled-coil region" evidence="11">
    <location>
        <begin position="439"/>
        <end position="480"/>
    </location>
</feature>
<dbReference type="PROSITE" id="PS52040">
    <property type="entry name" value="TOPO_IIA"/>
    <property type="match status" value="1"/>
</dbReference>
<dbReference type="PANTHER" id="PTHR43493">
    <property type="entry name" value="DNA GYRASE/TOPOISOMERASE SUBUNIT A"/>
    <property type="match status" value="1"/>
</dbReference>
<dbReference type="OrthoDB" id="9806486at2"/>
<dbReference type="NCBIfam" id="NF004043">
    <property type="entry name" value="PRK05560.1"/>
    <property type="match status" value="1"/>
</dbReference>
<name>A0A098AUB9_DESHA</name>
<evidence type="ECO:0000313" key="13">
    <source>
        <dbReference type="EMBL" id="CDW99893.1"/>
    </source>
</evidence>
<dbReference type="GO" id="GO:0005737">
    <property type="term" value="C:cytoplasm"/>
    <property type="evidence" value="ECO:0007669"/>
    <property type="project" value="UniProtKB-SubCell"/>
</dbReference>
<accession>A0A098AUB9</accession>
<keyword evidence="3 9" id="KW-0547">Nucleotide-binding</keyword>
<comment type="similarity">
    <text evidence="2 9">Belongs to the type II topoisomerase GyrA/ParC subunit family.</text>
</comment>
<keyword evidence="7 9" id="KW-0413">Isomerase</keyword>
<dbReference type="NCBIfam" id="NF004044">
    <property type="entry name" value="PRK05561.1"/>
    <property type="match status" value="1"/>
</dbReference>
<dbReference type="Gene3D" id="3.90.199.10">
    <property type="entry name" value="Topoisomerase II, domain 5"/>
    <property type="match status" value="1"/>
</dbReference>
<dbReference type="GO" id="GO:0005524">
    <property type="term" value="F:ATP binding"/>
    <property type="evidence" value="ECO:0007669"/>
    <property type="project" value="UniProtKB-UniRule"/>
</dbReference>
<dbReference type="InterPro" id="IPR002205">
    <property type="entry name" value="Topo_IIA_dom_A"/>
</dbReference>
<comment type="subcellular location">
    <subcellularLocation>
        <location evidence="9">Cytoplasm</location>
    </subcellularLocation>
</comment>
<dbReference type="FunFam" id="1.10.268.10:FF:000001">
    <property type="entry name" value="DNA gyrase subunit A"/>
    <property type="match status" value="1"/>
</dbReference>
<proteinExistence type="inferred from homology"/>
<dbReference type="GO" id="GO:0009330">
    <property type="term" value="C:DNA topoisomerase type II (double strand cut, ATP-hydrolyzing) complex"/>
    <property type="evidence" value="ECO:0007669"/>
    <property type="project" value="TreeGrafter"/>
</dbReference>
<dbReference type="InterPro" id="IPR013757">
    <property type="entry name" value="Topo_IIA_A_a_sf"/>
</dbReference>
<evidence type="ECO:0000256" key="4">
    <source>
        <dbReference type="ARBA" id="ARBA00022840"/>
    </source>
</evidence>
<dbReference type="Gene3D" id="3.30.1360.40">
    <property type="match status" value="1"/>
</dbReference>
<dbReference type="InterPro" id="IPR013760">
    <property type="entry name" value="Topo_IIA-like_dom_sf"/>
</dbReference>
<comment type="function">
    <text evidence="9">A type II topoisomerase that negatively supercoils closed circular double-stranded (ds) DNA in an ATP-dependent manner to modulate DNA topology and maintain chromosomes in an underwound state. Negative supercoiling favors strand separation, and DNA replication, transcription, recombination and repair, all of which involve strand separation. Also able to catalyze the interconversion of other topological isomers of dsDNA rings, including catenanes and knotted rings. Type II topoisomerases break and join 2 DNA strands simultaneously in an ATP-dependent manner.</text>
</comment>
<dbReference type="InterPro" id="IPR050220">
    <property type="entry name" value="Type_II_DNA_Topoisomerases"/>
</dbReference>
<evidence type="ECO:0000313" key="14">
    <source>
        <dbReference type="EMBL" id="KTE93417.1"/>
    </source>
</evidence>
<feature type="domain" description="Topo IIA-type catalytic" evidence="12">
    <location>
        <begin position="36"/>
        <end position="501"/>
    </location>
</feature>
<keyword evidence="4 9" id="KW-0067">ATP-binding</keyword>
<dbReference type="PATRIC" id="fig|49338.4.peg.6"/>
<evidence type="ECO:0000256" key="11">
    <source>
        <dbReference type="SAM" id="Coils"/>
    </source>
</evidence>
<keyword evidence="6 9" id="KW-0238">DNA-binding</keyword>
<dbReference type="PANTHER" id="PTHR43493:SF5">
    <property type="entry name" value="DNA GYRASE SUBUNIT A, CHLOROPLASTIC_MITOCHONDRIAL"/>
    <property type="match status" value="1"/>
</dbReference>
<dbReference type="CDD" id="cd00187">
    <property type="entry name" value="TOP4c"/>
    <property type="match status" value="1"/>
</dbReference>
<comment type="subunit">
    <text evidence="8">Heterotetramer composed of ParC and ParE.</text>
</comment>
<keyword evidence="9" id="KW-0963">Cytoplasm</keyword>
<evidence type="ECO:0000256" key="6">
    <source>
        <dbReference type="ARBA" id="ARBA00023125"/>
    </source>
</evidence>
<dbReference type="InterPro" id="IPR006691">
    <property type="entry name" value="GyrA/parC_rep"/>
</dbReference>
<reference evidence="13" key="1">
    <citation type="submission" date="2014-07" db="EMBL/GenBank/DDBJ databases">
        <authorList>
            <person name="Hornung V.Bastian."/>
        </authorList>
    </citation>
    <scope>NUCLEOTIDE SEQUENCE</scope>
    <source>
        <strain evidence="13">PCE-S</strain>
    </source>
</reference>
<gene>
    <name evidence="9" type="primary">gyrA</name>
    <name evidence="14" type="ORF">AT727_00210</name>
    <name evidence="13" type="ORF">DPCES_0006</name>
</gene>
<reference evidence="14 15" key="2">
    <citation type="submission" date="2015-12" db="EMBL/GenBank/DDBJ databases">
        <title>Draft Genome Sequence of Desulfitobacterium hafniense Strain DH, a Sulfate-reducing Bacterium Isolated from Paddy Soils.</title>
        <authorList>
            <person name="Bao P."/>
            <person name="Zhang X."/>
            <person name="Li G."/>
        </authorList>
    </citation>
    <scope>NUCLEOTIDE SEQUENCE [LARGE SCALE GENOMIC DNA]</scope>
    <source>
        <strain evidence="14 15">DH</strain>
    </source>
</reference>
<dbReference type="EMBL" id="LOCK01000001">
    <property type="protein sequence ID" value="KTE93417.1"/>
    <property type="molecule type" value="Genomic_DNA"/>
</dbReference>
<keyword evidence="5 9" id="KW-0799">Topoisomerase</keyword>
<comment type="miscellaneous">
    <text evidence="9">Few gyrases are as efficient as E.coli at forming negative supercoils. Not all organisms have 2 type II topoisomerases; in organisms with a single type II topoisomerase this enzyme also has to decatenate newly replicated chromosomes.</text>
</comment>
<dbReference type="InterPro" id="IPR035516">
    <property type="entry name" value="Gyrase/topoIV_suA_C"/>
</dbReference>
<dbReference type="EMBL" id="LK996017">
    <property type="protein sequence ID" value="CDW99893.1"/>
    <property type="molecule type" value="Genomic_DNA"/>
</dbReference>
<dbReference type="Gene3D" id="1.10.268.10">
    <property type="entry name" value="Topoisomerase, domain 3"/>
    <property type="match status" value="1"/>
</dbReference>
<dbReference type="NCBIfam" id="TIGR01063">
    <property type="entry name" value="gyrA"/>
    <property type="match status" value="1"/>
</dbReference>
<dbReference type="GO" id="GO:0034335">
    <property type="term" value="F:DNA negative supercoiling activity"/>
    <property type="evidence" value="ECO:0007669"/>
    <property type="project" value="UniProtKB-ARBA"/>
</dbReference>
<keyword evidence="11" id="KW-0175">Coiled coil</keyword>
<dbReference type="AlphaFoldDB" id="A0A098AUB9"/>
<dbReference type="HAMAP" id="MF_01897">
    <property type="entry name" value="GyrA"/>
    <property type="match status" value="1"/>
</dbReference>
<dbReference type="FunFam" id="3.90.199.10:FF:000001">
    <property type="entry name" value="DNA gyrase subunit A"/>
    <property type="match status" value="1"/>
</dbReference>
<comment type="subunit">
    <text evidence="9">Heterotetramer, composed of two GyrA and two GyrB chains. In the heterotetramer, GyrA contains the active site tyrosine that forms a transient covalent intermediate with DNA, while GyrB binds cofactors and catalyzes ATP hydrolysis.</text>
</comment>
<sequence length="828" mass="93449">MSTEIQGGKILPIEISEELKKSFIDYSMSVIVSRALPDVRDGLKPVHRRIIYTLHELGMTPNKPYSKSARLVGDCMGKFHPHGDSSIYDAVVRLAQDFSTRYPLIDGHGNFGSVDGDSAAAMRYTEARMSKITQYMLADIDKDTVDFQPNYDEREQEPKVMPAKFPNLLVNGSAGIAVGMATNIPPHNLTEVIEGTIAQIDNPEIEIKELMTYIKGPDFPTGASIMGTEGIISAYRTGKGSFRTRAKAHVEEMEKSGKMRIIVTEIPYMVNKARLVEKIAELVREKRIEGITDLRDESDRTGMRIVMELRRDVNPQVLLNQLYKHTQMEESFGVNILALVDGQPKVLNLKQIIHYFIEHQKDVIVRRTRFELNKAEAEAHILEGLRIALDYIDEVISIIRTSADEQSAKDNLMSRFGLSDKQSQAIVDMRLKRLTGLEREKIEEQYQKIQETIAYLKAVLNSEQMVLNIIKQELQEVKEKFGDERRTEISFDATHMNIEDLIDDEEVVITMSHRGYIKRMPLNTYKSQRRGGKGVHGMATREEDFVEKIFTTSTHQYILFFTTRGKVYRLKAHEIPEAGRTGKGTALVNLLSINPSEEKITAVLSIRKYNEDFHLFMATRKGIVKKTLLKEYDSPRKDGLIAISLSGDDELIDVRLTKPDEHIIIATKNGLCIRFLESDVRQMGRTAHGVKGISLEKEDLVVSMDVIYEEEAEILSMTELGFSKRTSLSEYRVQGRGGKGIIATKLNAKTGKLVGLKVMRPENDMMIITEDGIIIRQEVSGISKQGRSAQGVMAMRTGESKVVAIAVVDNKEDAEESDLELVEIESEE</sequence>
<dbReference type="Pfam" id="PF00521">
    <property type="entry name" value="DNA_topoisoIV"/>
    <property type="match status" value="1"/>
</dbReference>
<evidence type="ECO:0000256" key="1">
    <source>
        <dbReference type="ARBA" id="ARBA00000185"/>
    </source>
</evidence>
<evidence type="ECO:0000313" key="15">
    <source>
        <dbReference type="Proteomes" id="UP000054623"/>
    </source>
</evidence>
<evidence type="ECO:0000256" key="7">
    <source>
        <dbReference type="ARBA" id="ARBA00023235"/>
    </source>
</evidence>
<evidence type="ECO:0000256" key="2">
    <source>
        <dbReference type="ARBA" id="ARBA00008263"/>
    </source>
</evidence>
<dbReference type="GO" id="GO:0003677">
    <property type="term" value="F:DNA binding"/>
    <property type="evidence" value="ECO:0007669"/>
    <property type="project" value="UniProtKB-UniRule"/>
</dbReference>
<dbReference type="SUPFAM" id="SSF56719">
    <property type="entry name" value="Type II DNA topoisomerase"/>
    <property type="match status" value="1"/>
</dbReference>
<organism evidence="13">
    <name type="scientific">Desulfitobacterium hafniense</name>
    <name type="common">Desulfitobacterium frappieri</name>
    <dbReference type="NCBI Taxonomy" id="49338"/>
    <lineage>
        <taxon>Bacteria</taxon>
        <taxon>Bacillati</taxon>
        <taxon>Bacillota</taxon>
        <taxon>Clostridia</taxon>
        <taxon>Eubacteriales</taxon>
        <taxon>Desulfitobacteriaceae</taxon>
        <taxon>Desulfitobacterium</taxon>
    </lineage>
</organism>
<evidence type="ECO:0000256" key="10">
    <source>
        <dbReference type="PROSITE-ProRule" id="PRU01384"/>
    </source>
</evidence>
<dbReference type="EC" id="5.6.2.2" evidence="9"/>
<dbReference type="InterPro" id="IPR013758">
    <property type="entry name" value="Topo_IIA_A/C_ab"/>
</dbReference>
<dbReference type="Gene3D" id="2.120.10.90">
    <property type="entry name" value="DNA gyrase/topoisomerase IV, subunit A, C-terminal"/>
    <property type="match status" value="1"/>
</dbReference>
<dbReference type="SMART" id="SM00434">
    <property type="entry name" value="TOP4c"/>
    <property type="match status" value="1"/>
</dbReference>
<protein>
    <recommendedName>
        <fullName evidence="9">DNA gyrase subunit A</fullName>
        <ecNumber evidence="9">5.6.2.2</ecNumber>
    </recommendedName>
</protein>
<dbReference type="SUPFAM" id="SSF101904">
    <property type="entry name" value="GyrA/ParC C-terminal domain-like"/>
    <property type="match status" value="1"/>
</dbReference>
<dbReference type="FunFam" id="2.120.10.90:FF:000005">
    <property type="entry name" value="DNA topoisomerase 4 subunit A"/>
    <property type="match status" value="1"/>
</dbReference>
<dbReference type="Pfam" id="PF03989">
    <property type="entry name" value="DNA_gyraseA_C"/>
    <property type="match status" value="6"/>
</dbReference>
<feature type="short sequence motif" description="GyrA-box" evidence="9">
    <location>
        <begin position="528"/>
        <end position="534"/>
    </location>
</feature>
<dbReference type="FunFam" id="3.30.1360.40:FF:000002">
    <property type="entry name" value="DNA gyrase subunit A"/>
    <property type="match status" value="1"/>
</dbReference>
<evidence type="ECO:0000256" key="5">
    <source>
        <dbReference type="ARBA" id="ARBA00023029"/>
    </source>
</evidence>
<feature type="active site" description="O-(5'-phospho-DNA)-tyrosine intermediate" evidence="9 10">
    <location>
        <position position="124"/>
    </location>
</feature>
<comment type="catalytic activity">
    <reaction evidence="1 9 10">
        <text>ATP-dependent breakage, passage and rejoining of double-stranded DNA.</text>
        <dbReference type="EC" id="5.6.2.2"/>
    </reaction>
</comment>
<dbReference type="RefSeq" id="WP_005815130.1">
    <property type="nucleotide sequence ID" value="NZ_CABKQQ010000054.1"/>
</dbReference>
<dbReference type="GO" id="GO:0006265">
    <property type="term" value="P:DNA topological change"/>
    <property type="evidence" value="ECO:0007669"/>
    <property type="project" value="UniProtKB-UniRule"/>
</dbReference>
<evidence type="ECO:0000256" key="3">
    <source>
        <dbReference type="ARBA" id="ARBA00022741"/>
    </source>
</evidence>
<dbReference type="InterPro" id="IPR005743">
    <property type="entry name" value="GyrA"/>
</dbReference>
<dbReference type="GO" id="GO:0005694">
    <property type="term" value="C:chromosome"/>
    <property type="evidence" value="ECO:0007669"/>
    <property type="project" value="InterPro"/>
</dbReference>
<evidence type="ECO:0000256" key="8">
    <source>
        <dbReference type="ARBA" id="ARBA00063644"/>
    </source>
</evidence>
<dbReference type="GO" id="GO:0006261">
    <property type="term" value="P:DNA-templated DNA replication"/>
    <property type="evidence" value="ECO:0007669"/>
    <property type="project" value="UniProtKB-UniRule"/>
</dbReference>
<evidence type="ECO:0000256" key="9">
    <source>
        <dbReference type="HAMAP-Rule" id="MF_01897"/>
    </source>
</evidence>
<dbReference type="Proteomes" id="UP000054623">
    <property type="component" value="Unassembled WGS sequence"/>
</dbReference>
<evidence type="ECO:0000259" key="12">
    <source>
        <dbReference type="PROSITE" id="PS52040"/>
    </source>
</evidence>